<evidence type="ECO:0000256" key="2">
    <source>
        <dbReference type="ARBA" id="ARBA00022737"/>
    </source>
</evidence>
<reference evidence="6" key="1">
    <citation type="submission" date="2025-08" db="UniProtKB">
        <authorList>
            <consortium name="Ensembl"/>
        </authorList>
    </citation>
    <scope>IDENTIFICATION</scope>
</reference>
<keyword evidence="5" id="KW-0675">Receptor</keyword>
<dbReference type="AlphaFoldDB" id="A0A3B4TDZ2"/>
<feature type="repeat" description="FG-GAP" evidence="4">
    <location>
        <begin position="48"/>
        <end position="101"/>
    </location>
</feature>
<dbReference type="GO" id="GO:0007229">
    <property type="term" value="P:integrin-mediated signaling pathway"/>
    <property type="evidence" value="ECO:0007669"/>
    <property type="project" value="UniProtKB-KW"/>
</dbReference>
<dbReference type="GO" id="GO:0009897">
    <property type="term" value="C:external side of plasma membrane"/>
    <property type="evidence" value="ECO:0007669"/>
    <property type="project" value="TreeGrafter"/>
</dbReference>
<dbReference type="Proteomes" id="UP000261420">
    <property type="component" value="Unplaced"/>
</dbReference>
<dbReference type="PANTHER" id="PTHR23220:SF9">
    <property type="entry name" value="INTEGRIN ALPHA-6"/>
    <property type="match status" value="1"/>
</dbReference>
<keyword evidence="5" id="KW-0130">Cell adhesion</keyword>
<dbReference type="GO" id="GO:0050900">
    <property type="term" value="P:leukocyte migration"/>
    <property type="evidence" value="ECO:0007669"/>
    <property type="project" value="TreeGrafter"/>
</dbReference>
<dbReference type="GO" id="GO:0007160">
    <property type="term" value="P:cell-matrix adhesion"/>
    <property type="evidence" value="ECO:0007669"/>
    <property type="project" value="TreeGrafter"/>
</dbReference>
<evidence type="ECO:0000256" key="4">
    <source>
        <dbReference type="PROSITE-ProRule" id="PRU00803"/>
    </source>
</evidence>
<dbReference type="PRINTS" id="PR01185">
    <property type="entry name" value="INTEGRINA"/>
</dbReference>
<dbReference type="SMART" id="SM00191">
    <property type="entry name" value="Int_alpha"/>
    <property type="match status" value="3"/>
</dbReference>
<evidence type="ECO:0008006" key="8">
    <source>
        <dbReference type="Google" id="ProtNLM"/>
    </source>
</evidence>
<organism evidence="6 7">
    <name type="scientific">Seriola dumerili</name>
    <name type="common">Greater amberjack</name>
    <name type="synonym">Caranx dumerili</name>
    <dbReference type="NCBI Taxonomy" id="41447"/>
    <lineage>
        <taxon>Eukaryota</taxon>
        <taxon>Metazoa</taxon>
        <taxon>Chordata</taxon>
        <taxon>Craniata</taxon>
        <taxon>Vertebrata</taxon>
        <taxon>Euteleostomi</taxon>
        <taxon>Actinopterygii</taxon>
        <taxon>Neopterygii</taxon>
        <taxon>Teleostei</taxon>
        <taxon>Neoteleostei</taxon>
        <taxon>Acanthomorphata</taxon>
        <taxon>Carangaria</taxon>
        <taxon>Carangiformes</taxon>
        <taxon>Carangidae</taxon>
        <taxon>Seriola</taxon>
    </lineage>
</organism>
<dbReference type="PROSITE" id="PS51470">
    <property type="entry name" value="FG_GAP"/>
    <property type="match status" value="2"/>
</dbReference>
<keyword evidence="3" id="KW-0325">Glycoprotein</keyword>
<evidence type="ECO:0000313" key="6">
    <source>
        <dbReference type="Ensembl" id="ENSSDUP00000004293.1"/>
    </source>
</evidence>
<evidence type="ECO:0000256" key="1">
    <source>
        <dbReference type="ARBA" id="ARBA00022729"/>
    </source>
</evidence>
<evidence type="ECO:0000256" key="3">
    <source>
        <dbReference type="ARBA" id="ARBA00023180"/>
    </source>
</evidence>
<keyword evidence="2" id="KW-0677">Repeat</keyword>
<dbReference type="OMA" id="HITACAH"/>
<dbReference type="InterPro" id="IPR013519">
    <property type="entry name" value="Int_alpha_beta-p"/>
</dbReference>
<dbReference type="GO" id="GO:0098609">
    <property type="term" value="P:cell-cell adhesion"/>
    <property type="evidence" value="ECO:0007669"/>
    <property type="project" value="TreeGrafter"/>
</dbReference>
<accession>A0A3B4TDZ2</accession>
<dbReference type="GO" id="GO:0005178">
    <property type="term" value="F:integrin binding"/>
    <property type="evidence" value="ECO:0007669"/>
    <property type="project" value="TreeGrafter"/>
</dbReference>
<keyword evidence="5" id="KW-0401">Integrin</keyword>
<dbReference type="InterPro" id="IPR013517">
    <property type="entry name" value="FG-GAP"/>
</dbReference>
<dbReference type="Pfam" id="PF01839">
    <property type="entry name" value="FG-GAP"/>
    <property type="match status" value="1"/>
</dbReference>
<dbReference type="Gene3D" id="2.130.10.130">
    <property type="entry name" value="Integrin alpha, N-terminal"/>
    <property type="match status" value="1"/>
</dbReference>
<dbReference type="Ensembl" id="ENSSDUT00000004388.1">
    <property type="protein sequence ID" value="ENSSDUP00000004293.1"/>
    <property type="gene ID" value="ENSSDUG00000003208.1"/>
</dbReference>
<dbReference type="SUPFAM" id="SSF69318">
    <property type="entry name" value="Integrin alpha N-terminal domain"/>
    <property type="match status" value="1"/>
</dbReference>
<dbReference type="GO" id="GO:0008305">
    <property type="term" value="C:integrin complex"/>
    <property type="evidence" value="ECO:0007669"/>
    <property type="project" value="InterPro"/>
</dbReference>
<dbReference type="InterPro" id="IPR000413">
    <property type="entry name" value="Integrin_alpha"/>
</dbReference>
<comment type="similarity">
    <text evidence="5">Belongs to the integrin alpha chain family.</text>
</comment>
<sequence>MCRATVLAVVGPGSSPASDGLCCMSFPLSLVWYFQTVNISAFNLDTENVLQRNGDPGSLFGFSVAFHQQLLVGAPQAKHQNQVNVTGVVYRCDLTITSERCQPIEFEKFLNSKGINGQWMGVRVMSQGPGQNVMTCAHRYQQWSPSPSVNVPRLVTGQCYLLGDDLKVGKEERTWRRVVCDSEHLTRRRKDHEWFAYCQQGHGASFARDNRSLLFGAPGAYQWKGRIKFTARVQVFVSSYNFSNKSTSFLCCPGFSIDSGMALFRKGELTIVSGAPRGGYSGQVTFLKADPVAKRSLSVELVLSGPGLASSFGYDVAVVDLNGDGWEDLAVGAPEFFVKDGLVGGAVYIYINNKGKNWEDIVPTQLLGHKDSMFGLAVENIGDINQDGYGGCDIFISNTSYTDYAQQLGSQNIHILNSNTKFSLFL</sequence>
<name>A0A3B4TDZ2_SERDU</name>
<dbReference type="GeneTree" id="ENSGT00940000155353"/>
<comment type="subcellular location">
    <subcellularLocation>
        <location evidence="5">Membrane</location>
        <topology evidence="5">Single-pass type I membrane protein</topology>
    </subcellularLocation>
</comment>
<evidence type="ECO:0000313" key="7">
    <source>
        <dbReference type="Proteomes" id="UP000261420"/>
    </source>
</evidence>
<reference evidence="6" key="2">
    <citation type="submission" date="2025-09" db="UniProtKB">
        <authorList>
            <consortium name="Ensembl"/>
        </authorList>
    </citation>
    <scope>IDENTIFICATION</scope>
</reference>
<feature type="repeat" description="FG-GAP" evidence="4">
    <location>
        <begin position="298"/>
        <end position="359"/>
    </location>
</feature>
<keyword evidence="1" id="KW-0732">Signal</keyword>
<dbReference type="STRING" id="41447.ENSSDUP00000004293"/>
<dbReference type="GO" id="GO:0033627">
    <property type="term" value="P:cell adhesion mediated by integrin"/>
    <property type="evidence" value="ECO:0007669"/>
    <property type="project" value="TreeGrafter"/>
</dbReference>
<evidence type="ECO:0000256" key="5">
    <source>
        <dbReference type="RuleBase" id="RU003762"/>
    </source>
</evidence>
<dbReference type="PANTHER" id="PTHR23220">
    <property type="entry name" value="INTEGRIN ALPHA"/>
    <property type="match status" value="1"/>
</dbReference>
<proteinExistence type="inferred from homology"/>
<keyword evidence="7" id="KW-1185">Reference proteome</keyword>
<dbReference type="InterPro" id="IPR028994">
    <property type="entry name" value="Integrin_alpha_N"/>
</dbReference>
<protein>
    <recommendedName>
        <fullName evidence="8">Integrin alpha-2 domain-containing protein</fullName>
    </recommendedName>
</protein>